<keyword evidence="1" id="KW-0472">Membrane</keyword>
<sequence length="89" mass="9678">MEKIIFAIIIAVCIVFIGICILRRKPDLILNFVLRACVGTAGIYFLDFILGLGGYQVAVGVNAFTILSNGLLGLPGFILLYGLAFYYSL</sequence>
<dbReference type="OrthoDB" id="2066832at2"/>
<dbReference type="Pfam" id="PF07441">
    <property type="entry name" value="BofA"/>
    <property type="match status" value="1"/>
</dbReference>
<dbReference type="InterPro" id="IPR010001">
    <property type="entry name" value="BofA"/>
</dbReference>
<feature type="transmembrane region" description="Helical" evidence="1">
    <location>
        <begin position="6"/>
        <end position="22"/>
    </location>
</feature>
<dbReference type="Proteomes" id="UP000236497">
    <property type="component" value="Unassembled WGS sequence"/>
</dbReference>
<accession>A0A0H5SLS0</accession>
<name>A0A0H5SLS0_HERHM</name>
<keyword evidence="1" id="KW-1133">Transmembrane helix</keyword>
<reference evidence="2 3" key="1">
    <citation type="submission" date="2015-06" db="EMBL/GenBank/DDBJ databases">
        <authorList>
            <person name="Wibberg Daniel"/>
        </authorList>
    </citation>
    <scope>NUCLEOTIDE SEQUENCE [LARGE SCALE GENOMIC DNA]</scope>
    <source>
        <strain evidence="2 3">T3/55T</strain>
    </source>
</reference>
<feature type="transmembrane region" description="Helical" evidence="1">
    <location>
        <begin position="66"/>
        <end position="87"/>
    </location>
</feature>
<proteinExistence type="predicted"/>
<keyword evidence="3" id="KW-1185">Reference proteome</keyword>
<organism evidence="2 3">
    <name type="scientific">Herbinix hemicellulosilytica</name>
    <dbReference type="NCBI Taxonomy" id="1564487"/>
    <lineage>
        <taxon>Bacteria</taxon>
        <taxon>Bacillati</taxon>
        <taxon>Bacillota</taxon>
        <taxon>Clostridia</taxon>
        <taxon>Lachnospirales</taxon>
        <taxon>Lachnospiraceae</taxon>
        <taxon>Herbinix</taxon>
    </lineage>
</organism>
<evidence type="ECO:0000313" key="2">
    <source>
        <dbReference type="EMBL" id="CRZ35736.1"/>
    </source>
</evidence>
<keyword evidence="1" id="KW-0812">Transmembrane</keyword>
<protein>
    <submittedName>
        <fullName evidence="2">Putative membrane protein</fullName>
    </submittedName>
</protein>
<dbReference type="EMBL" id="CVTD020000028">
    <property type="protein sequence ID" value="CRZ35736.1"/>
    <property type="molecule type" value="Genomic_DNA"/>
</dbReference>
<evidence type="ECO:0000256" key="1">
    <source>
        <dbReference type="SAM" id="Phobius"/>
    </source>
</evidence>
<feature type="transmembrane region" description="Helical" evidence="1">
    <location>
        <begin position="29"/>
        <end position="46"/>
    </location>
</feature>
<gene>
    <name evidence="2" type="ORF">HHT355_2553</name>
</gene>
<evidence type="ECO:0000313" key="3">
    <source>
        <dbReference type="Proteomes" id="UP000236497"/>
    </source>
</evidence>
<dbReference type="RefSeq" id="WP_103203810.1">
    <property type="nucleotide sequence ID" value="NZ_CVTD020000028.1"/>
</dbReference>
<dbReference type="AlphaFoldDB" id="A0A0H5SLS0"/>